<evidence type="ECO:0000256" key="1">
    <source>
        <dbReference type="SAM" id="Coils"/>
    </source>
</evidence>
<organism evidence="2">
    <name type="scientific">viral metagenome</name>
    <dbReference type="NCBI Taxonomy" id="1070528"/>
    <lineage>
        <taxon>unclassified sequences</taxon>
        <taxon>metagenomes</taxon>
        <taxon>organismal metagenomes</taxon>
    </lineage>
</organism>
<proteinExistence type="predicted"/>
<feature type="coiled-coil region" evidence="1">
    <location>
        <begin position="47"/>
        <end position="112"/>
    </location>
</feature>
<evidence type="ECO:0000313" key="2">
    <source>
        <dbReference type="EMBL" id="QHU33117.1"/>
    </source>
</evidence>
<dbReference type="AlphaFoldDB" id="A0A6C0LRA6"/>
<accession>A0A6C0LRA6</accession>
<sequence length="132" mass="15381">MTNNNLIIIDEIISTHEKQYENDLTKFDAIDINIMDKPLEKLNNDIVLELKNMNEILTNENNNLKAINDTLKSDNVSLNMKCNSLIMFRKILDTLSGEYTELKNINETLMKENIILNKIIVDKDKVLDYYTI</sequence>
<keyword evidence="1" id="KW-0175">Coiled coil</keyword>
<name>A0A6C0LRA6_9ZZZZ</name>
<reference evidence="2" key="1">
    <citation type="journal article" date="2020" name="Nature">
        <title>Giant virus diversity and host interactions through global metagenomics.</title>
        <authorList>
            <person name="Schulz F."/>
            <person name="Roux S."/>
            <person name="Paez-Espino D."/>
            <person name="Jungbluth S."/>
            <person name="Walsh D.A."/>
            <person name="Denef V.J."/>
            <person name="McMahon K.D."/>
            <person name="Konstantinidis K.T."/>
            <person name="Eloe-Fadrosh E.A."/>
            <person name="Kyrpides N.C."/>
            <person name="Woyke T."/>
        </authorList>
    </citation>
    <scope>NUCLEOTIDE SEQUENCE</scope>
    <source>
        <strain evidence="2">GVMAG-S-1014582-52</strain>
    </source>
</reference>
<protein>
    <submittedName>
        <fullName evidence="2">Uncharacterized protein</fullName>
    </submittedName>
</protein>
<dbReference type="EMBL" id="MN740556">
    <property type="protein sequence ID" value="QHU33117.1"/>
    <property type="molecule type" value="Genomic_DNA"/>
</dbReference>